<dbReference type="InterPro" id="IPR056972">
    <property type="entry name" value="RHH_dom-containing"/>
</dbReference>
<evidence type="ECO:0000313" key="2">
    <source>
        <dbReference type="Proteomes" id="UP000068067"/>
    </source>
</evidence>
<dbReference type="SUPFAM" id="SSF47598">
    <property type="entry name" value="Ribbon-helix-helix"/>
    <property type="match status" value="1"/>
</dbReference>
<reference evidence="1 2" key="1">
    <citation type="submission" date="2014-08" db="EMBL/GenBank/DDBJ databases">
        <title>Complete genome sequence of Corynebacterium deserti GIMN1.010 (=DSM 45689), isolated from desert sand in western China.</title>
        <authorList>
            <person name="Ruckert C."/>
            <person name="Albersmeier A."/>
            <person name="Kalinowski J."/>
        </authorList>
    </citation>
    <scope>NUCLEOTIDE SEQUENCE [LARGE SCALE GENOMIC DNA]</scope>
    <source>
        <strain evidence="1 2">GIMN1.010</strain>
        <plasmid evidence="1 2">pCdes1</plasmid>
    </source>
</reference>
<dbReference type="InterPro" id="IPR010985">
    <property type="entry name" value="Ribbon_hlx_hlx"/>
</dbReference>
<gene>
    <name evidence="1" type="ORF">CDES_14330</name>
</gene>
<accession>A0A0M5IUV8</accession>
<geneLocation type="plasmid" evidence="1 2">
    <name>pCdes1</name>
</geneLocation>
<sequence>MAIKKASDFLSTQKTSDSRSMKEAFVRGETKAFTLRMDSDLHYRLKLRALEEGRTMTDILDELARGYLDGKKS</sequence>
<dbReference type="Pfam" id="PF23807">
    <property type="entry name" value="RHH_10"/>
    <property type="match status" value="1"/>
</dbReference>
<dbReference type="Gene3D" id="1.10.1220.10">
    <property type="entry name" value="Met repressor-like"/>
    <property type="match status" value="1"/>
</dbReference>
<dbReference type="GO" id="GO:0006355">
    <property type="term" value="P:regulation of DNA-templated transcription"/>
    <property type="evidence" value="ECO:0007669"/>
    <property type="project" value="InterPro"/>
</dbReference>
<dbReference type="AlphaFoldDB" id="A0A0M5IUV8"/>
<dbReference type="PATRIC" id="fig|931089.4.peg.2889"/>
<proteinExistence type="predicted"/>
<dbReference type="EMBL" id="CP009221">
    <property type="protein sequence ID" value="ALC07181.1"/>
    <property type="molecule type" value="Genomic_DNA"/>
</dbReference>
<dbReference type="OrthoDB" id="5125769at2"/>
<keyword evidence="1" id="KW-0614">Plasmid</keyword>
<dbReference type="KEGG" id="cdx:CDES_14330"/>
<evidence type="ECO:0000313" key="1">
    <source>
        <dbReference type="EMBL" id="ALC07181.1"/>
    </source>
</evidence>
<organism evidence="1 2">
    <name type="scientific">Corynebacterium deserti GIMN1.010</name>
    <dbReference type="NCBI Taxonomy" id="931089"/>
    <lineage>
        <taxon>Bacteria</taxon>
        <taxon>Bacillati</taxon>
        <taxon>Actinomycetota</taxon>
        <taxon>Actinomycetes</taxon>
        <taxon>Mycobacteriales</taxon>
        <taxon>Corynebacteriaceae</taxon>
        <taxon>Corynebacterium</taxon>
    </lineage>
</organism>
<name>A0A0M5IUV8_9CORY</name>
<protein>
    <submittedName>
        <fullName evidence="1">Uncharacterized protein</fullName>
    </submittedName>
</protein>
<dbReference type="Proteomes" id="UP000068067">
    <property type="component" value="Plasmid pCdes1"/>
</dbReference>
<dbReference type="InterPro" id="IPR013321">
    <property type="entry name" value="Arc_rbn_hlx_hlx"/>
</dbReference>
<keyword evidence="2" id="KW-1185">Reference proteome</keyword>